<proteinExistence type="predicted"/>
<reference evidence="1 2" key="1">
    <citation type="journal article" date="2023" name="Plants (Basel)">
        <title>Bridging the Gap: Combining Genomics and Transcriptomics Approaches to Understand Stylosanthes scabra, an Orphan Legume from the Brazilian Caatinga.</title>
        <authorList>
            <person name="Ferreira-Neto J.R.C."/>
            <person name="da Silva M.D."/>
            <person name="Binneck E."/>
            <person name="de Melo N.F."/>
            <person name="da Silva R.H."/>
            <person name="de Melo A.L.T.M."/>
            <person name="Pandolfi V."/>
            <person name="Bustamante F.O."/>
            <person name="Brasileiro-Vidal A.C."/>
            <person name="Benko-Iseppon A.M."/>
        </authorList>
    </citation>
    <scope>NUCLEOTIDE SEQUENCE [LARGE SCALE GENOMIC DNA]</scope>
    <source>
        <tissue evidence="1">Leaves</tissue>
    </source>
</reference>
<dbReference type="Proteomes" id="UP001341840">
    <property type="component" value="Unassembled WGS sequence"/>
</dbReference>
<comment type="caution">
    <text evidence="1">The sequence shown here is derived from an EMBL/GenBank/DDBJ whole genome shotgun (WGS) entry which is preliminary data.</text>
</comment>
<keyword evidence="2" id="KW-1185">Reference proteome</keyword>
<evidence type="ECO:0000313" key="1">
    <source>
        <dbReference type="EMBL" id="MED6132958.1"/>
    </source>
</evidence>
<dbReference type="EMBL" id="JASCZI010060498">
    <property type="protein sequence ID" value="MED6132958.1"/>
    <property type="molecule type" value="Genomic_DNA"/>
</dbReference>
<protein>
    <submittedName>
        <fullName evidence="1">Uncharacterized protein</fullName>
    </submittedName>
</protein>
<name>A0ABU6S9V8_9FABA</name>
<sequence>MREAGYTEQRTPPALNSGGITGRCPCGPIWSGTTLPILVKLIKFTKSTWLIC</sequence>
<evidence type="ECO:0000313" key="2">
    <source>
        <dbReference type="Proteomes" id="UP001341840"/>
    </source>
</evidence>
<accession>A0ABU6S9V8</accession>
<organism evidence="1 2">
    <name type="scientific">Stylosanthes scabra</name>
    <dbReference type="NCBI Taxonomy" id="79078"/>
    <lineage>
        <taxon>Eukaryota</taxon>
        <taxon>Viridiplantae</taxon>
        <taxon>Streptophyta</taxon>
        <taxon>Embryophyta</taxon>
        <taxon>Tracheophyta</taxon>
        <taxon>Spermatophyta</taxon>
        <taxon>Magnoliopsida</taxon>
        <taxon>eudicotyledons</taxon>
        <taxon>Gunneridae</taxon>
        <taxon>Pentapetalae</taxon>
        <taxon>rosids</taxon>
        <taxon>fabids</taxon>
        <taxon>Fabales</taxon>
        <taxon>Fabaceae</taxon>
        <taxon>Papilionoideae</taxon>
        <taxon>50 kb inversion clade</taxon>
        <taxon>dalbergioids sensu lato</taxon>
        <taxon>Dalbergieae</taxon>
        <taxon>Pterocarpus clade</taxon>
        <taxon>Stylosanthes</taxon>
    </lineage>
</organism>
<gene>
    <name evidence="1" type="ORF">PIB30_023675</name>
</gene>